<dbReference type="Gene3D" id="3.20.20.80">
    <property type="entry name" value="Glycosidases"/>
    <property type="match status" value="1"/>
</dbReference>
<sequence length="81" mass="9395">DISDYRDIDPMFGSLDDFDTLIAQAHQRDIKVIIDQVLSHTSNEHDWFNESRTDKNNNKADWYVWADAEPDGSAPNNWLSI</sequence>
<dbReference type="InterPro" id="IPR006047">
    <property type="entry name" value="GH13_cat_dom"/>
</dbReference>
<dbReference type="Gene3D" id="3.90.400.10">
    <property type="entry name" value="Oligo-1,6-glucosidase, Domain 2"/>
    <property type="match status" value="1"/>
</dbReference>
<dbReference type="RefSeq" id="WP_249364454.1">
    <property type="nucleotide sequence ID" value="NZ_PNCG01000505.1"/>
</dbReference>
<comment type="caution">
    <text evidence="3">The sequence shown here is derived from an EMBL/GenBank/DDBJ whole genome shotgun (WGS) entry which is preliminary data.</text>
</comment>
<name>A0A5S3YLL3_9GAMM</name>
<dbReference type="PANTHER" id="PTHR10357">
    <property type="entry name" value="ALPHA-AMYLASE FAMILY MEMBER"/>
    <property type="match status" value="1"/>
</dbReference>
<feature type="domain" description="Glycosyl hydrolase family 13 catalytic" evidence="2">
    <location>
        <begin position="1"/>
        <end position="80"/>
    </location>
</feature>
<dbReference type="InterPro" id="IPR017853">
    <property type="entry name" value="GH"/>
</dbReference>
<dbReference type="InterPro" id="IPR045857">
    <property type="entry name" value="O16G_dom_2"/>
</dbReference>
<reference evidence="4" key="2">
    <citation type="submission" date="2019-06" db="EMBL/GenBank/DDBJ databases">
        <title>Co-occurence of chitin degradation, pigmentation and bioactivity in marine Pseudoalteromonas.</title>
        <authorList>
            <person name="Sonnenschein E.C."/>
            <person name="Bech P.K."/>
        </authorList>
    </citation>
    <scope>NUCLEOTIDE SEQUENCE [LARGE SCALE GENOMIC DNA]</scope>
    <source>
        <strain evidence="4">S2897</strain>
    </source>
</reference>
<proteinExistence type="inferred from homology"/>
<evidence type="ECO:0000313" key="3">
    <source>
        <dbReference type="EMBL" id="TMP76864.1"/>
    </source>
</evidence>
<dbReference type="AlphaFoldDB" id="A0A5S3YLL3"/>
<dbReference type="Proteomes" id="UP000305874">
    <property type="component" value="Unassembled WGS sequence"/>
</dbReference>
<dbReference type="PANTHER" id="PTHR10357:SF179">
    <property type="entry name" value="NEUTRAL AND BASIC AMINO ACID TRANSPORT PROTEIN RBAT"/>
    <property type="match status" value="1"/>
</dbReference>
<evidence type="ECO:0000259" key="2">
    <source>
        <dbReference type="Pfam" id="PF00128"/>
    </source>
</evidence>
<accession>A0A5S3YLL3</accession>
<feature type="non-terminal residue" evidence="3">
    <location>
        <position position="1"/>
    </location>
</feature>
<feature type="non-terminal residue" evidence="3">
    <location>
        <position position="81"/>
    </location>
</feature>
<dbReference type="Pfam" id="PF00128">
    <property type="entry name" value="Alpha-amylase"/>
    <property type="match status" value="1"/>
</dbReference>
<organism evidence="3 4">
    <name type="scientific">Pseudoalteromonas ruthenica</name>
    <dbReference type="NCBI Taxonomy" id="151081"/>
    <lineage>
        <taxon>Bacteria</taxon>
        <taxon>Pseudomonadati</taxon>
        <taxon>Pseudomonadota</taxon>
        <taxon>Gammaproteobacteria</taxon>
        <taxon>Alteromonadales</taxon>
        <taxon>Pseudoalteromonadaceae</taxon>
        <taxon>Pseudoalteromonas</taxon>
    </lineage>
</organism>
<dbReference type="SUPFAM" id="SSF51445">
    <property type="entry name" value="(Trans)glycosidases"/>
    <property type="match status" value="1"/>
</dbReference>
<dbReference type="GO" id="GO:0009313">
    <property type="term" value="P:oligosaccharide catabolic process"/>
    <property type="evidence" value="ECO:0007669"/>
    <property type="project" value="TreeGrafter"/>
</dbReference>
<gene>
    <name evidence="3" type="ORF">CWC05_21215</name>
</gene>
<evidence type="ECO:0000313" key="4">
    <source>
        <dbReference type="Proteomes" id="UP000305874"/>
    </source>
</evidence>
<comment type="similarity">
    <text evidence="1">Belongs to the glycosyl hydrolase 13 family.</text>
</comment>
<reference evidence="3 4" key="1">
    <citation type="submission" date="2017-12" db="EMBL/GenBank/DDBJ databases">
        <authorList>
            <person name="Paulsen S."/>
            <person name="Gram L.K."/>
        </authorList>
    </citation>
    <scope>NUCLEOTIDE SEQUENCE [LARGE SCALE GENOMIC DNA]</scope>
    <source>
        <strain evidence="3 4">S2897</strain>
    </source>
</reference>
<dbReference type="EMBL" id="PNCG01000505">
    <property type="protein sequence ID" value="TMP76864.1"/>
    <property type="molecule type" value="Genomic_DNA"/>
</dbReference>
<dbReference type="GO" id="GO:0004556">
    <property type="term" value="F:alpha-amylase activity"/>
    <property type="evidence" value="ECO:0007669"/>
    <property type="project" value="TreeGrafter"/>
</dbReference>
<protein>
    <submittedName>
        <fullName evidence="3">Alpha-glucosidase</fullName>
    </submittedName>
</protein>
<evidence type="ECO:0000256" key="1">
    <source>
        <dbReference type="ARBA" id="ARBA00008061"/>
    </source>
</evidence>